<dbReference type="RefSeq" id="WP_125701720.1">
    <property type="nucleotide sequence ID" value="NZ_JBHTOM010000016.1"/>
</dbReference>
<reference evidence="3" key="1">
    <citation type="journal article" date="2019" name="Int. J. Syst. Evol. Microbiol.">
        <title>The Global Catalogue of Microorganisms (GCM) 10K type strain sequencing project: providing services to taxonomists for standard genome sequencing and annotation.</title>
        <authorList>
            <consortium name="The Broad Institute Genomics Platform"/>
            <consortium name="The Broad Institute Genome Sequencing Center for Infectious Disease"/>
            <person name="Wu L."/>
            <person name="Ma J."/>
        </authorList>
    </citation>
    <scope>NUCLEOTIDE SEQUENCE [LARGE SCALE GENOMIC DNA]</scope>
    <source>
        <strain evidence="3">CCM 8906</strain>
    </source>
</reference>
<name>A0ABW4H5N0_9LACO</name>
<dbReference type="EMBL" id="JBHTOM010000016">
    <property type="protein sequence ID" value="MFD1550092.1"/>
    <property type="molecule type" value="Genomic_DNA"/>
</dbReference>
<evidence type="ECO:0000313" key="3">
    <source>
        <dbReference type="Proteomes" id="UP001597195"/>
    </source>
</evidence>
<dbReference type="Pfam" id="PF14690">
    <property type="entry name" value="Zn_ribbon_ISL3"/>
    <property type="match status" value="1"/>
</dbReference>
<dbReference type="InterPro" id="IPR029261">
    <property type="entry name" value="Transposase_Znf"/>
</dbReference>
<organism evidence="2 3">
    <name type="scientific">Levilactobacillus fuyuanensis</name>
    <dbReference type="NCBI Taxonomy" id="2486022"/>
    <lineage>
        <taxon>Bacteria</taxon>
        <taxon>Bacillati</taxon>
        <taxon>Bacillota</taxon>
        <taxon>Bacilli</taxon>
        <taxon>Lactobacillales</taxon>
        <taxon>Lactobacillaceae</taxon>
        <taxon>Levilactobacillus</taxon>
    </lineage>
</organism>
<evidence type="ECO:0000259" key="1">
    <source>
        <dbReference type="Pfam" id="PF14690"/>
    </source>
</evidence>
<accession>A0ABW4H5N0</accession>
<proteinExistence type="predicted"/>
<feature type="domain" description="Transposase IS204/IS1001/IS1096/IS1165 zinc-finger" evidence="1">
    <location>
        <begin position="36"/>
        <end position="77"/>
    </location>
</feature>
<dbReference type="Proteomes" id="UP001597195">
    <property type="component" value="Unassembled WGS sequence"/>
</dbReference>
<gene>
    <name evidence="2" type="ORF">ACFQ5T_10405</name>
</gene>
<keyword evidence="3" id="KW-1185">Reference proteome</keyword>
<comment type="caution">
    <text evidence="2">The sequence shown here is derived from an EMBL/GenBank/DDBJ whole genome shotgun (WGS) entry which is preliminary data.</text>
</comment>
<protein>
    <submittedName>
        <fullName evidence="2">Transposase family protein</fullName>
    </submittedName>
</protein>
<sequence length="151" mass="17386">MNLTNILDLPNIIVDDFSVYQNRYQINCHSTVSEAYCPDCHCITSRTKVYYRRKLQDLPITDHSVYLTIRLRKFVCLNPACGRHVFTERLSFAANNARRTKRLDDFILRTVVDQSSIATATLLGKVGITIKKSAICDLLKKNDLNTHQYQC</sequence>
<evidence type="ECO:0000313" key="2">
    <source>
        <dbReference type="EMBL" id="MFD1550092.1"/>
    </source>
</evidence>